<name>A0A8J7SMK2_9BACT</name>
<dbReference type="AlphaFoldDB" id="A0A8J7SMK2"/>
<proteinExistence type="predicted"/>
<accession>A0A8J7SMK2</accession>
<keyword evidence="1" id="KW-0732">Signal</keyword>
<organism evidence="2 3">
    <name type="scientific">Persicirhabdus sediminis</name>
    <dbReference type="NCBI Taxonomy" id="454144"/>
    <lineage>
        <taxon>Bacteria</taxon>
        <taxon>Pseudomonadati</taxon>
        <taxon>Verrucomicrobiota</taxon>
        <taxon>Verrucomicrobiia</taxon>
        <taxon>Verrucomicrobiales</taxon>
        <taxon>Verrucomicrobiaceae</taxon>
        <taxon>Persicirhabdus</taxon>
    </lineage>
</organism>
<feature type="signal peptide" evidence="1">
    <location>
        <begin position="1"/>
        <end position="28"/>
    </location>
</feature>
<dbReference type="RefSeq" id="WP_200311160.1">
    <property type="nucleotide sequence ID" value="NZ_JAENIM010000039.1"/>
</dbReference>
<feature type="chain" id="PRO_5035227032" evidence="1">
    <location>
        <begin position="29"/>
        <end position="211"/>
    </location>
</feature>
<comment type="caution">
    <text evidence="2">The sequence shown here is derived from an EMBL/GenBank/DDBJ whole genome shotgun (WGS) entry which is preliminary data.</text>
</comment>
<evidence type="ECO:0000256" key="1">
    <source>
        <dbReference type="SAM" id="SignalP"/>
    </source>
</evidence>
<dbReference type="Proteomes" id="UP000624703">
    <property type="component" value="Unassembled WGS sequence"/>
</dbReference>
<sequence length="211" mass="22852">MKSSNLFVKRLKSVVLSAIVASPMLVLAEAPKLKTWKKNDVALGSLATALKIRDYSGTFTSDSEFSSVRLNVAFFKNGVLEKKRMIGSAVSASSKKSTEGEIAVQIVDLDYLNIKDAPSDSMRFHINLSSLGMGSSGQEDIPKSVFDCTKSLSTSSRPDDSYYKGVDGIGNILFYLMSSKTGASKGANNLEELLKSNPHSDIAVVYLTFEE</sequence>
<keyword evidence="3" id="KW-1185">Reference proteome</keyword>
<evidence type="ECO:0000313" key="3">
    <source>
        <dbReference type="Proteomes" id="UP000624703"/>
    </source>
</evidence>
<gene>
    <name evidence="2" type="ORF">JIN82_08290</name>
</gene>
<reference evidence="2" key="1">
    <citation type="submission" date="2021-01" db="EMBL/GenBank/DDBJ databases">
        <title>Modified the classification status of verrucomicrobia.</title>
        <authorList>
            <person name="Feng X."/>
        </authorList>
    </citation>
    <scope>NUCLEOTIDE SEQUENCE</scope>
    <source>
        <strain evidence="2">_KCTC 22039</strain>
    </source>
</reference>
<evidence type="ECO:0000313" key="2">
    <source>
        <dbReference type="EMBL" id="MBK1791148.1"/>
    </source>
</evidence>
<protein>
    <submittedName>
        <fullName evidence="2">Uncharacterized protein</fullName>
    </submittedName>
</protein>
<dbReference type="EMBL" id="JAENIM010000039">
    <property type="protein sequence ID" value="MBK1791148.1"/>
    <property type="molecule type" value="Genomic_DNA"/>
</dbReference>